<keyword evidence="9" id="KW-1185">Reference proteome</keyword>
<dbReference type="PROSITE" id="PS00107">
    <property type="entry name" value="PROTEIN_KINASE_ATP"/>
    <property type="match status" value="1"/>
</dbReference>
<keyword evidence="3 6" id="KW-0547">Nucleotide-binding</keyword>
<organism evidence="9 10">
    <name type="scientific">Ditylenchus dipsaci</name>
    <dbReference type="NCBI Taxonomy" id="166011"/>
    <lineage>
        <taxon>Eukaryota</taxon>
        <taxon>Metazoa</taxon>
        <taxon>Ecdysozoa</taxon>
        <taxon>Nematoda</taxon>
        <taxon>Chromadorea</taxon>
        <taxon>Rhabditida</taxon>
        <taxon>Tylenchina</taxon>
        <taxon>Tylenchomorpha</taxon>
        <taxon>Sphaerularioidea</taxon>
        <taxon>Anguinidae</taxon>
        <taxon>Anguininae</taxon>
        <taxon>Ditylenchus</taxon>
    </lineage>
</organism>
<dbReference type="Proteomes" id="UP000887574">
    <property type="component" value="Unplaced"/>
</dbReference>
<dbReference type="PANTHER" id="PTHR24351">
    <property type="entry name" value="RIBOSOMAL PROTEIN S6 KINASE"/>
    <property type="match status" value="1"/>
</dbReference>
<keyword evidence="7" id="KW-0732">Signal</keyword>
<feature type="binding site" evidence="6">
    <location>
        <position position="97"/>
    </location>
    <ligand>
        <name>ATP</name>
        <dbReference type="ChEBI" id="CHEBI:30616"/>
    </ligand>
</feature>
<dbReference type="GO" id="GO:0005524">
    <property type="term" value="F:ATP binding"/>
    <property type="evidence" value="ECO:0007669"/>
    <property type="project" value="UniProtKB-UniRule"/>
</dbReference>
<keyword evidence="1" id="KW-0723">Serine/threonine-protein kinase</keyword>
<dbReference type="GO" id="GO:0004674">
    <property type="term" value="F:protein serine/threonine kinase activity"/>
    <property type="evidence" value="ECO:0007669"/>
    <property type="project" value="UniProtKB-KW"/>
</dbReference>
<dbReference type="SUPFAM" id="SSF56112">
    <property type="entry name" value="Protein kinase-like (PK-like)"/>
    <property type="match status" value="1"/>
</dbReference>
<dbReference type="AlphaFoldDB" id="A0A915ER30"/>
<evidence type="ECO:0000256" key="4">
    <source>
        <dbReference type="ARBA" id="ARBA00022777"/>
    </source>
</evidence>
<evidence type="ECO:0000256" key="1">
    <source>
        <dbReference type="ARBA" id="ARBA00022527"/>
    </source>
</evidence>
<dbReference type="SMART" id="SM00220">
    <property type="entry name" value="S_TKc"/>
    <property type="match status" value="1"/>
</dbReference>
<evidence type="ECO:0000256" key="2">
    <source>
        <dbReference type="ARBA" id="ARBA00022679"/>
    </source>
</evidence>
<evidence type="ECO:0000256" key="7">
    <source>
        <dbReference type="SAM" id="SignalP"/>
    </source>
</evidence>
<name>A0A915ER30_9BILA</name>
<evidence type="ECO:0000259" key="8">
    <source>
        <dbReference type="PROSITE" id="PS50011"/>
    </source>
</evidence>
<dbReference type="InterPro" id="IPR000719">
    <property type="entry name" value="Prot_kinase_dom"/>
</dbReference>
<evidence type="ECO:0000256" key="3">
    <source>
        <dbReference type="ARBA" id="ARBA00022741"/>
    </source>
</evidence>
<evidence type="ECO:0000256" key="6">
    <source>
        <dbReference type="PROSITE-ProRule" id="PRU10141"/>
    </source>
</evidence>
<feature type="chain" id="PRO_5038115642" evidence="7">
    <location>
        <begin position="21"/>
        <end position="208"/>
    </location>
</feature>
<dbReference type="Gene3D" id="1.10.510.10">
    <property type="entry name" value="Transferase(Phosphotransferase) domain 1"/>
    <property type="match status" value="1"/>
</dbReference>
<feature type="domain" description="Protein kinase" evidence="8">
    <location>
        <begin position="64"/>
        <end position="208"/>
    </location>
</feature>
<keyword evidence="4" id="KW-0418">Kinase</keyword>
<dbReference type="PROSITE" id="PS50011">
    <property type="entry name" value="PROTEIN_KINASE_DOM"/>
    <property type="match status" value="1"/>
</dbReference>
<reference evidence="10" key="1">
    <citation type="submission" date="2022-11" db="UniProtKB">
        <authorList>
            <consortium name="WormBaseParasite"/>
        </authorList>
    </citation>
    <scope>IDENTIFICATION</scope>
</reference>
<dbReference type="Pfam" id="PF00069">
    <property type="entry name" value="Pkinase"/>
    <property type="match status" value="1"/>
</dbReference>
<evidence type="ECO:0000313" key="9">
    <source>
        <dbReference type="Proteomes" id="UP000887574"/>
    </source>
</evidence>
<proteinExistence type="predicted"/>
<dbReference type="InterPro" id="IPR011009">
    <property type="entry name" value="Kinase-like_dom_sf"/>
</dbReference>
<keyword evidence="5 6" id="KW-0067">ATP-binding</keyword>
<keyword evidence="2" id="KW-0808">Transferase</keyword>
<evidence type="ECO:0000256" key="5">
    <source>
        <dbReference type="ARBA" id="ARBA00022840"/>
    </source>
</evidence>
<feature type="signal peptide" evidence="7">
    <location>
        <begin position="1"/>
        <end position="20"/>
    </location>
</feature>
<accession>A0A915ER30</accession>
<dbReference type="WBParaSite" id="jg8586">
    <property type="protein sequence ID" value="jg8586"/>
    <property type="gene ID" value="jg8586"/>
</dbReference>
<sequence>MLLTTIVSVILLLLAQNAHSVRRIKELRNSEDKADTAKQHQNVVNFVSQLFTSKNITPDDFVMVPNSEPLGEGGFGIVNKVQLKNDKSSHPKLFAMKTMKSANNELKVLAQIKEITPTCPFIVNVKCVDEQQNFEQRSTKHRAVLEYINGQDMNEILSIRGGFSEDLTRIFLFQVATALEWLHINKILYGDLKPEISCWKQKTMDILA</sequence>
<evidence type="ECO:0000313" key="10">
    <source>
        <dbReference type="WBParaSite" id="jg8586"/>
    </source>
</evidence>
<dbReference type="InterPro" id="IPR017441">
    <property type="entry name" value="Protein_kinase_ATP_BS"/>
</dbReference>
<protein>
    <submittedName>
        <fullName evidence="10">Protein kinase domain-containing protein</fullName>
    </submittedName>
</protein>